<sequence length="112" mass="12253">MISPPLSSNCLTDTKVSRLHLSSLHPPNPFQQKSKMPAAQIASPLPITPPRSSLRPMTGQDLYTSLSATLSSTHRPTTPVHIIREQDYSVPAPPPPSPVSFAQDHWPASLRR</sequence>
<dbReference type="EMBL" id="JAEMWZ010000079">
    <property type="protein sequence ID" value="KAG7138022.1"/>
    <property type="molecule type" value="Genomic_DNA"/>
</dbReference>
<organism evidence="2 3">
    <name type="scientific">Verticillium longisporum</name>
    <name type="common">Verticillium dahliae var. longisporum</name>
    <dbReference type="NCBI Taxonomy" id="100787"/>
    <lineage>
        <taxon>Eukaryota</taxon>
        <taxon>Fungi</taxon>
        <taxon>Dikarya</taxon>
        <taxon>Ascomycota</taxon>
        <taxon>Pezizomycotina</taxon>
        <taxon>Sordariomycetes</taxon>
        <taxon>Hypocreomycetidae</taxon>
        <taxon>Glomerellales</taxon>
        <taxon>Plectosphaerellaceae</taxon>
        <taxon>Verticillium</taxon>
    </lineage>
</organism>
<feature type="region of interest" description="Disordered" evidence="1">
    <location>
        <begin position="87"/>
        <end position="112"/>
    </location>
</feature>
<reference evidence="2" key="1">
    <citation type="journal article" date="2021" name="Mol. Plant Pathol.">
        <title>A 20-kb lineage-specific genomic region tames virulence in pathogenic amphidiploid Verticillium longisporum.</title>
        <authorList>
            <person name="Harting R."/>
            <person name="Starke J."/>
            <person name="Kusch H."/>
            <person name="Poggeler S."/>
            <person name="Maurus I."/>
            <person name="Schluter R."/>
            <person name="Landesfeind M."/>
            <person name="Bulla I."/>
            <person name="Nowrousian M."/>
            <person name="de Jonge R."/>
            <person name="Stahlhut G."/>
            <person name="Hoff K.J."/>
            <person name="Asshauer K.P."/>
            <person name="Thurmer A."/>
            <person name="Stanke M."/>
            <person name="Daniel R."/>
            <person name="Morgenstern B."/>
            <person name="Thomma B.P.H.J."/>
            <person name="Kronstad J.W."/>
            <person name="Braus-Stromeyer S.A."/>
            <person name="Braus G.H."/>
        </authorList>
    </citation>
    <scope>NUCLEOTIDE SEQUENCE</scope>
    <source>
        <strain evidence="2">Vl32</strain>
    </source>
</reference>
<dbReference type="Proteomes" id="UP000689129">
    <property type="component" value="Unassembled WGS sequence"/>
</dbReference>
<evidence type="ECO:0000313" key="2">
    <source>
        <dbReference type="EMBL" id="KAG7138022.1"/>
    </source>
</evidence>
<dbReference type="OrthoDB" id="5204810at2759"/>
<proteinExistence type="predicted"/>
<evidence type="ECO:0000256" key="1">
    <source>
        <dbReference type="SAM" id="MobiDB-lite"/>
    </source>
</evidence>
<accession>A0A8I2ZSL7</accession>
<protein>
    <submittedName>
        <fullName evidence="2">Uncharacterized protein</fullName>
    </submittedName>
</protein>
<evidence type="ECO:0000313" key="3">
    <source>
        <dbReference type="Proteomes" id="UP000689129"/>
    </source>
</evidence>
<name>A0A8I2ZSL7_VERLO</name>
<dbReference type="AlphaFoldDB" id="A0A8I2ZSL7"/>
<feature type="region of interest" description="Disordered" evidence="1">
    <location>
        <begin position="22"/>
        <end position="58"/>
    </location>
</feature>
<comment type="caution">
    <text evidence="2">The sequence shown here is derived from an EMBL/GenBank/DDBJ whole genome shotgun (WGS) entry which is preliminary data.</text>
</comment>
<gene>
    <name evidence="2" type="ORF">HYQ45_004758</name>
</gene>